<dbReference type="CDD" id="cd14752">
    <property type="entry name" value="GH31_N"/>
    <property type="match status" value="1"/>
</dbReference>
<dbReference type="InterPro" id="IPR000322">
    <property type="entry name" value="Glyco_hydro_31_TIM"/>
</dbReference>
<protein>
    <submittedName>
        <fullName evidence="6">Glycoside hydrolase family 31 protein</fullName>
    </submittedName>
</protein>
<dbReference type="RefSeq" id="WP_311614510.1">
    <property type="nucleotide sequence ID" value="NZ_JAVREV010000001.1"/>
</dbReference>
<dbReference type="SUPFAM" id="SSF74650">
    <property type="entry name" value="Galactose mutarotase-like"/>
    <property type="match status" value="1"/>
</dbReference>
<dbReference type="Gene3D" id="3.20.20.80">
    <property type="entry name" value="Glycosidases"/>
    <property type="match status" value="1"/>
</dbReference>
<feature type="domain" description="Glycoside hydrolase family 31 N-terminal" evidence="4">
    <location>
        <begin position="68"/>
        <end position="195"/>
    </location>
</feature>
<evidence type="ECO:0000313" key="6">
    <source>
        <dbReference type="EMBL" id="MDT0441034.1"/>
    </source>
</evidence>
<name>A0ABU2RXT5_9ACTN</name>
<dbReference type="InterPro" id="IPR025887">
    <property type="entry name" value="Glyco_hydro_31_N_dom"/>
</dbReference>
<feature type="domain" description="Glycoside hydrolase family 31 TIM barrel" evidence="3">
    <location>
        <begin position="239"/>
        <end position="578"/>
    </location>
</feature>
<feature type="domain" description="Glycosyl hydrolase family 31 C-terminal" evidence="5">
    <location>
        <begin position="588"/>
        <end position="673"/>
    </location>
</feature>
<dbReference type="Pfam" id="PF01055">
    <property type="entry name" value="Glyco_hydro_31_2nd"/>
    <property type="match status" value="1"/>
</dbReference>
<organism evidence="6 7">
    <name type="scientific">Streptomyces johnsoniae</name>
    <dbReference type="NCBI Taxonomy" id="3075532"/>
    <lineage>
        <taxon>Bacteria</taxon>
        <taxon>Bacillati</taxon>
        <taxon>Actinomycetota</taxon>
        <taxon>Actinomycetes</taxon>
        <taxon>Kitasatosporales</taxon>
        <taxon>Streptomycetaceae</taxon>
        <taxon>Streptomyces</taxon>
    </lineage>
</organism>
<dbReference type="Gene3D" id="2.60.40.1180">
    <property type="entry name" value="Golgi alpha-mannosidase II"/>
    <property type="match status" value="1"/>
</dbReference>
<dbReference type="Gene3D" id="2.60.40.1760">
    <property type="entry name" value="glycosyl hydrolase (family 31)"/>
    <property type="match status" value="1"/>
</dbReference>
<dbReference type="InterPro" id="IPR048395">
    <property type="entry name" value="Glyco_hydro_31_C"/>
</dbReference>
<dbReference type="InterPro" id="IPR011013">
    <property type="entry name" value="Gal_mutarotase_sf_dom"/>
</dbReference>
<dbReference type="Pfam" id="PF13802">
    <property type="entry name" value="Gal_mutarotas_2"/>
    <property type="match status" value="1"/>
</dbReference>
<keyword evidence="2" id="KW-0326">Glycosidase</keyword>
<dbReference type="Proteomes" id="UP001183615">
    <property type="component" value="Unassembled WGS sequence"/>
</dbReference>
<evidence type="ECO:0000256" key="1">
    <source>
        <dbReference type="ARBA" id="ARBA00007806"/>
    </source>
</evidence>
<evidence type="ECO:0000259" key="3">
    <source>
        <dbReference type="Pfam" id="PF01055"/>
    </source>
</evidence>
<dbReference type="GO" id="GO:0016787">
    <property type="term" value="F:hydrolase activity"/>
    <property type="evidence" value="ECO:0007669"/>
    <property type="project" value="UniProtKB-KW"/>
</dbReference>
<dbReference type="InterPro" id="IPR017853">
    <property type="entry name" value="GH"/>
</dbReference>
<dbReference type="InterPro" id="IPR051816">
    <property type="entry name" value="Glycosyl_Hydrolase_31"/>
</dbReference>
<comment type="similarity">
    <text evidence="1 2">Belongs to the glycosyl hydrolase 31 family.</text>
</comment>
<keyword evidence="2 6" id="KW-0378">Hydrolase</keyword>
<gene>
    <name evidence="6" type="ORF">RM779_00245</name>
</gene>
<dbReference type="CDD" id="cd06591">
    <property type="entry name" value="GH31_xylosidase_XylS"/>
    <property type="match status" value="1"/>
</dbReference>
<evidence type="ECO:0000259" key="5">
    <source>
        <dbReference type="Pfam" id="PF21365"/>
    </source>
</evidence>
<dbReference type="PANTHER" id="PTHR43863">
    <property type="entry name" value="HYDROLASE, PUTATIVE (AFU_ORTHOLOGUE AFUA_1G03140)-RELATED"/>
    <property type="match status" value="1"/>
</dbReference>
<evidence type="ECO:0000313" key="7">
    <source>
        <dbReference type="Proteomes" id="UP001183615"/>
    </source>
</evidence>
<dbReference type="SUPFAM" id="SSF51011">
    <property type="entry name" value="Glycosyl hydrolase domain"/>
    <property type="match status" value="1"/>
</dbReference>
<comment type="caution">
    <text evidence="6">The sequence shown here is derived from an EMBL/GenBank/DDBJ whole genome shotgun (WGS) entry which is preliminary data.</text>
</comment>
<dbReference type="Pfam" id="PF21365">
    <property type="entry name" value="Glyco_hydro_31_3rd"/>
    <property type="match status" value="1"/>
</dbReference>
<reference evidence="7" key="1">
    <citation type="submission" date="2023-07" db="EMBL/GenBank/DDBJ databases">
        <title>30 novel species of actinomycetes from the DSMZ collection.</title>
        <authorList>
            <person name="Nouioui I."/>
        </authorList>
    </citation>
    <scope>NUCLEOTIDE SEQUENCE [LARGE SCALE GENOMIC DNA]</scope>
    <source>
        <strain evidence="7">DSM 41886</strain>
    </source>
</reference>
<evidence type="ECO:0000256" key="2">
    <source>
        <dbReference type="RuleBase" id="RU361185"/>
    </source>
</evidence>
<evidence type="ECO:0000259" key="4">
    <source>
        <dbReference type="Pfam" id="PF13802"/>
    </source>
</evidence>
<proteinExistence type="inferred from homology"/>
<sequence>MNDSSAVSLAQSSPTVGTFRSSAGALEWSGRQETLRLEPWGPDGIRVRAGVGGPLLDGLPGALADAPEETGPAVVKTGDRLATLTCGSITAEVSVEGEVRFLRTADGTELLAEQRAHFWWPGPRLYTATGNGYHRLEQRFAAYPGERLYGLGQHQHGMLDQKGAVIDLVQRNAEVSIPVLTSNRGYLLLWNNPAIGRVELARNGTRWVADSARQIDYWITAGTPAQTQGRYTAVTGRSPMLPEWAAGFWQCKLRYRTQEELLGVAREYKRRGLPISAIVCDFFHWTHLGEWKFDPAEWPDPAAMVRELSELGIRLVVSVWPSVSPLSENHQVMEQRGFFIGTEYGPVAHADWPDKEVAETVQVAFYDATHPGARDFVWSKVRENYVAPYGITAFWLDACEPELKPGFQANLRYHAGPGLEVGNLYPRENARTFDEGLRASGAGADEVITLNRSAWAGSQRHGAALWSGDIGTDFATLRRQIAAGLNTSLSGIPWWNTDIGGFHGGDPEDPEYREVLVRWFQFGALSPLMRLHGFRDPGMPLGPEMTGGPNEVWSYGPEAGEVLEWYLGLRERLRPYVLEQMRVAHEAGLPPMRPLFLEFPDDPRAWDVADAYLFGPDLLVAPVLAAGARERAVYLPAGARWTDAWTGAAYPGGAEAVVPAPLDRIPLFLRDGARLPVTG</sequence>
<dbReference type="EMBL" id="JAVREV010000001">
    <property type="protein sequence ID" value="MDT0441034.1"/>
    <property type="molecule type" value="Genomic_DNA"/>
</dbReference>
<dbReference type="InterPro" id="IPR013780">
    <property type="entry name" value="Glyco_hydro_b"/>
</dbReference>
<keyword evidence="7" id="KW-1185">Reference proteome</keyword>
<dbReference type="PANTHER" id="PTHR43863:SF2">
    <property type="entry name" value="MALTASE-GLUCOAMYLASE"/>
    <property type="match status" value="1"/>
</dbReference>
<dbReference type="SUPFAM" id="SSF51445">
    <property type="entry name" value="(Trans)glycosidases"/>
    <property type="match status" value="1"/>
</dbReference>
<accession>A0ABU2RXT5</accession>